<dbReference type="NCBIfam" id="NF033519">
    <property type="entry name" value="transpos_ISAzo13"/>
    <property type="match status" value="1"/>
</dbReference>
<proteinExistence type="predicted"/>
<dbReference type="Pfam" id="PF07592">
    <property type="entry name" value="DDE_Tnp_ISAZ013"/>
    <property type="match status" value="1"/>
</dbReference>
<accession>A0A8H9DA26</accession>
<sequence length="410" mass="46056">MIIEDDIIEPIRIRFSKLAWILDERMRRLFAAAEASALGRGGITKVAQATGVSRRAIHVGLRELSDLKEPVKNPPKRIRKEGAGRKSVIQTDVGLMSALEKLVEPMTRGDPESPLRWTCKSLRTLAGELSANGHPVSYPVVGDLLRELGYSLQANRKVLEGSDHPDRNAQFEFINEQTTQQLMAGNPVISVDTKKKELVGAYKNNGTTWCPEGKPEQVKVHDFVDKELGRANPYGVYDVGSNTGWVSVGTDHDTASFTVETIRRWWRTMGRQSYPAASELMITADGGGSNGSRVRLWKMELQRLADEIRIPIHVSHLPPGTSKWNKIEHRLFSYISMNWRGRPLISHEVIINLIAGTTTRKGLKVHAELDDSLYPAGIKVSDDEFKQIHLTRNMFHGEWNYRIDPRPIVG</sequence>
<dbReference type="RefSeq" id="WP_204800151.1">
    <property type="nucleotide sequence ID" value="NZ_CAJNAP010000034.1"/>
</dbReference>
<protein>
    <submittedName>
        <fullName evidence="1">Transposase</fullName>
    </submittedName>
</protein>
<organism evidence="1 2">
    <name type="scientific">Nitrosomonas nitrosa</name>
    <dbReference type="NCBI Taxonomy" id="52442"/>
    <lineage>
        <taxon>Bacteria</taxon>
        <taxon>Pseudomonadati</taxon>
        <taxon>Pseudomonadota</taxon>
        <taxon>Betaproteobacteria</taxon>
        <taxon>Nitrosomonadales</taxon>
        <taxon>Nitrosomonadaceae</taxon>
        <taxon>Nitrosomonas</taxon>
    </lineage>
</organism>
<name>A0A8H9DA26_9PROT</name>
<dbReference type="InterPro" id="IPR011518">
    <property type="entry name" value="Transposase_36"/>
</dbReference>
<evidence type="ECO:0000313" key="1">
    <source>
        <dbReference type="EMBL" id="CAE6511936.1"/>
    </source>
</evidence>
<dbReference type="Proteomes" id="UP000601736">
    <property type="component" value="Unassembled WGS sequence"/>
</dbReference>
<dbReference type="EMBL" id="CAJNAP010000034">
    <property type="protein sequence ID" value="CAE6511936.1"/>
    <property type="molecule type" value="Genomic_DNA"/>
</dbReference>
<gene>
    <name evidence="1" type="ORF">NMYAN_40034</name>
</gene>
<reference evidence="1" key="1">
    <citation type="submission" date="2021-02" db="EMBL/GenBank/DDBJ databases">
        <authorList>
            <person name="Han P."/>
        </authorList>
    </citation>
    <scope>NUCLEOTIDE SEQUENCE</scope>
    <source>
        <strain evidence="1">Nitrosomonas nitrosa 18-3D</strain>
    </source>
</reference>
<dbReference type="AlphaFoldDB" id="A0A8H9DA26"/>
<comment type="caution">
    <text evidence="1">The sequence shown here is derived from an EMBL/GenBank/DDBJ whole genome shotgun (WGS) entry which is preliminary data.</text>
</comment>
<evidence type="ECO:0000313" key="2">
    <source>
        <dbReference type="Proteomes" id="UP000601736"/>
    </source>
</evidence>